<evidence type="ECO:0000313" key="2">
    <source>
        <dbReference type="EMBL" id="MBA0772044.1"/>
    </source>
</evidence>
<organism evidence="2 3">
    <name type="scientific">Gossypium trilobum</name>
    <dbReference type="NCBI Taxonomy" id="34281"/>
    <lineage>
        <taxon>Eukaryota</taxon>
        <taxon>Viridiplantae</taxon>
        <taxon>Streptophyta</taxon>
        <taxon>Embryophyta</taxon>
        <taxon>Tracheophyta</taxon>
        <taxon>Spermatophyta</taxon>
        <taxon>Magnoliopsida</taxon>
        <taxon>eudicotyledons</taxon>
        <taxon>Gunneridae</taxon>
        <taxon>Pentapetalae</taxon>
        <taxon>rosids</taxon>
        <taxon>malvids</taxon>
        <taxon>Malvales</taxon>
        <taxon>Malvaceae</taxon>
        <taxon>Malvoideae</taxon>
        <taxon>Gossypium</taxon>
    </lineage>
</organism>
<keyword evidence="3" id="KW-1185">Reference proteome</keyword>
<evidence type="ECO:0000259" key="1">
    <source>
        <dbReference type="Pfam" id="PF14111"/>
    </source>
</evidence>
<feature type="domain" description="DUF4283" evidence="1">
    <location>
        <begin position="96"/>
        <end position="135"/>
    </location>
</feature>
<dbReference type="Proteomes" id="UP000593568">
    <property type="component" value="Unassembled WGS sequence"/>
</dbReference>
<comment type="caution">
    <text evidence="2">The sequence shown here is derived from an EMBL/GenBank/DDBJ whole genome shotgun (WGS) entry which is preliminary data.</text>
</comment>
<gene>
    <name evidence="2" type="ORF">Gotri_007483</name>
</gene>
<evidence type="ECO:0000313" key="3">
    <source>
        <dbReference type="Proteomes" id="UP000593568"/>
    </source>
</evidence>
<dbReference type="EMBL" id="JABEZW010000008">
    <property type="protein sequence ID" value="MBA0772044.1"/>
    <property type="molecule type" value="Genomic_DNA"/>
</dbReference>
<dbReference type="AlphaFoldDB" id="A0A7J9EGY7"/>
<protein>
    <recommendedName>
        <fullName evidence="1">DUF4283 domain-containing protein</fullName>
    </recommendedName>
</protein>
<proteinExistence type="predicted"/>
<name>A0A7J9EGY7_9ROSI</name>
<reference evidence="2 3" key="1">
    <citation type="journal article" date="2019" name="Genome Biol. Evol.">
        <title>Insights into the evolution of the New World diploid cottons (Gossypium, subgenus Houzingenia) based on genome sequencing.</title>
        <authorList>
            <person name="Grover C.E."/>
            <person name="Arick M.A. 2nd"/>
            <person name="Thrash A."/>
            <person name="Conover J.L."/>
            <person name="Sanders W.S."/>
            <person name="Peterson D.G."/>
            <person name="Frelichowski J.E."/>
            <person name="Scheffler J.A."/>
            <person name="Scheffler B.E."/>
            <person name="Wendel J.F."/>
        </authorList>
    </citation>
    <scope>NUCLEOTIDE SEQUENCE [LARGE SCALE GENOMIC DNA]</scope>
    <source>
        <strain evidence="2">8</strain>
        <tissue evidence="2">Leaf</tissue>
    </source>
</reference>
<sequence length="145" mass="16763">MFLNSGLCSREDWVFIRTGEESWNYEGGGEEWRVGDDIRAVKKVENKDPLLVNSDDLEMDDNEIALHEDDVHISTDDPYLDICFSKRVHGLTDQSMHQMLIFANQKDYDKVLVGGSWMVYGHYLIVQPWNHEFSTKVSHLSKIVA</sequence>
<accession>A0A7J9EGY7</accession>
<dbReference type="Pfam" id="PF14111">
    <property type="entry name" value="DUF4283"/>
    <property type="match status" value="1"/>
</dbReference>
<dbReference type="InterPro" id="IPR025558">
    <property type="entry name" value="DUF4283"/>
</dbReference>